<dbReference type="Proteomes" id="UP000220078">
    <property type="component" value="Unassembled WGS sequence"/>
</dbReference>
<evidence type="ECO:0000313" key="3">
    <source>
        <dbReference type="EMBL" id="PEN86064.1"/>
    </source>
</evidence>
<evidence type="ECO:0000259" key="2">
    <source>
        <dbReference type="Pfam" id="PF07282"/>
    </source>
</evidence>
<proteinExistence type="predicted"/>
<organism evidence="3 4">
    <name type="scientific">Bacillus toyonensis</name>
    <dbReference type="NCBI Taxonomy" id="155322"/>
    <lineage>
        <taxon>Bacteria</taxon>
        <taxon>Bacillati</taxon>
        <taxon>Bacillota</taxon>
        <taxon>Bacilli</taxon>
        <taxon>Bacillales</taxon>
        <taxon>Bacillaceae</taxon>
        <taxon>Bacillus</taxon>
        <taxon>Bacillus cereus group</taxon>
    </lineage>
</organism>
<gene>
    <name evidence="3" type="ORF">CN551_22320</name>
</gene>
<evidence type="ECO:0000313" key="4">
    <source>
        <dbReference type="Proteomes" id="UP000220078"/>
    </source>
</evidence>
<protein>
    <submittedName>
        <fullName evidence="3">Transposase</fullName>
    </submittedName>
</protein>
<feature type="domain" description="Cas12f1-like TNB" evidence="2">
    <location>
        <begin position="22"/>
        <end position="87"/>
    </location>
</feature>
<evidence type="ECO:0000256" key="1">
    <source>
        <dbReference type="ARBA" id="ARBA00023125"/>
    </source>
</evidence>
<name>A0AB36SZS4_9BACI</name>
<sequence>MGRKSYTKNRVPIGKSVADNGWGMFTSFLAYKLNEQGKQLVKIDKWFPSTKTCSSCKNVKNMTLSERVYSCICGVNFGRDYNAAINIKNEAIRLLALA</sequence>
<dbReference type="GO" id="GO:0003677">
    <property type="term" value="F:DNA binding"/>
    <property type="evidence" value="ECO:0007669"/>
    <property type="project" value="UniProtKB-KW"/>
</dbReference>
<dbReference type="Pfam" id="PF07282">
    <property type="entry name" value="Cas12f1-like_TNB"/>
    <property type="match status" value="1"/>
</dbReference>
<keyword evidence="1" id="KW-0238">DNA-binding</keyword>
<comment type="caution">
    <text evidence="3">The sequence shown here is derived from an EMBL/GenBank/DDBJ whole genome shotgun (WGS) entry which is preliminary data.</text>
</comment>
<reference evidence="3 4" key="1">
    <citation type="submission" date="2017-09" db="EMBL/GenBank/DDBJ databases">
        <title>Large-scale bioinformatics analysis of Bacillus genomes uncovers conserved roles of natural products in bacterial physiology.</title>
        <authorList>
            <consortium name="Agbiome Team Llc"/>
            <person name="Bleich R.M."/>
            <person name="Kirk G.J."/>
            <person name="Santa Maria K.C."/>
            <person name="Allen S.E."/>
            <person name="Farag S."/>
            <person name="Shank E.A."/>
            <person name="Bowers A."/>
        </authorList>
    </citation>
    <scope>NUCLEOTIDE SEQUENCE [LARGE SCALE GENOMIC DNA]</scope>
    <source>
        <strain evidence="3 4">AFS027629</strain>
    </source>
</reference>
<dbReference type="AlphaFoldDB" id="A0AB36SZS4"/>
<accession>A0AB36SZS4</accession>
<dbReference type="EMBL" id="NUAP01000040">
    <property type="protein sequence ID" value="PEN86064.1"/>
    <property type="molecule type" value="Genomic_DNA"/>
</dbReference>
<dbReference type="InterPro" id="IPR010095">
    <property type="entry name" value="Cas12f1-like_TNB"/>
</dbReference>